<name>A0ACD4C8E3_9BACI</name>
<gene>
    <name evidence="1" type="ORF">N5C46_01050</name>
</gene>
<reference evidence="1" key="1">
    <citation type="submission" date="2022-09" db="EMBL/GenBank/DDBJ databases">
        <title>Complete genome sequence of Rossellomorea vietnamensis strain RL-WG62, a newly isolated PGPR with the potential for plant salinity stress alleviation.</title>
        <authorList>
            <person name="Ren L."/>
            <person name="Wang G."/>
            <person name="Hu H."/>
        </authorList>
    </citation>
    <scope>NUCLEOTIDE SEQUENCE</scope>
    <source>
        <strain evidence="1">RL-WG62</strain>
    </source>
</reference>
<dbReference type="Proteomes" id="UP001064027">
    <property type="component" value="Chromosome"/>
</dbReference>
<organism evidence="1 2">
    <name type="scientific">Rossellomorea vietnamensis</name>
    <dbReference type="NCBI Taxonomy" id="218284"/>
    <lineage>
        <taxon>Bacteria</taxon>
        <taxon>Bacillati</taxon>
        <taxon>Bacillota</taxon>
        <taxon>Bacilli</taxon>
        <taxon>Bacillales</taxon>
        <taxon>Bacillaceae</taxon>
        <taxon>Rossellomorea</taxon>
    </lineage>
</organism>
<protein>
    <submittedName>
        <fullName evidence="1">YppG family protein</fullName>
    </submittedName>
</protein>
<proteinExistence type="predicted"/>
<dbReference type="EMBL" id="CP104558">
    <property type="protein sequence ID" value="UXH44686.1"/>
    <property type="molecule type" value="Genomic_DNA"/>
</dbReference>
<evidence type="ECO:0000313" key="1">
    <source>
        <dbReference type="EMBL" id="UXH44686.1"/>
    </source>
</evidence>
<evidence type="ECO:0000313" key="2">
    <source>
        <dbReference type="Proteomes" id="UP001064027"/>
    </source>
</evidence>
<accession>A0ACD4C8E3</accession>
<keyword evidence="2" id="KW-1185">Reference proteome</keyword>
<sequence length="165" mass="18761">MNSTPYSRQMRFQPYPYHHLQPQNMGPLVNYPTQGMRPPNYGPYQPNYLPQPDGPYTGASSQMNQYQQMNQPQQMNPYFENPLQHKEYNPYQMKAMEQQSYANPYPKASFMAKPSSGGVSGIMNSFKSQDGSLDFNKMMNTTGQMMGAINQVSSLVKGLGGIFKF</sequence>